<feature type="chain" id="PRO_5047027083" evidence="4">
    <location>
        <begin position="36"/>
        <end position="422"/>
    </location>
</feature>
<reference evidence="5 6" key="1">
    <citation type="submission" date="2024-09" db="EMBL/GenBank/DDBJ databases">
        <authorList>
            <person name="Sun Q."/>
            <person name="Mori K."/>
        </authorList>
    </citation>
    <scope>NUCLEOTIDE SEQUENCE [LARGE SCALE GENOMIC DNA]</scope>
    <source>
        <strain evidence="5 6">JCM 3143</strain>
    </source>
</reference>
<dbReference type="Pfam" id="PF03403">
    <property type="entry name" value="PAF-AH_p_II"/>
    <property type="match status" value="2"/>
</dbReference>
<organism evidence="5 6">
    <name type="scientific">Nonomuraea helvata</name>
    <dbReference type="NCBI Taxonomy" id="37484"/>
    <lineage>
        <taxon>Bacteria</taxon>
        <taxon>Bacillati</taxon>
        <taxon>Actinomycetota</taxon>
        <taxon>Actinomycetes</taxon>
        <taxon>Streptosporangiales</taxon>
        <taxon>Streptosporangiaceae</taxon>
        <taxon>Nonomuraea</taxon>
    </lineage>
</organism>
<name>A0ABV5SI71_9ACTN</name>
<comment type="caution">
    <text evidence="5">The sequence shown here is derived from an EMBL/GenBank/DDBJ whole genome shotgun (WGS) entry which is preliminary data.</text>
</comment>
<dbReference type="InterPro" id="IPR029058">
    <property type="entry name" value="AB_hydrolase_fold"/>
</dbReference>
<protein>
    <submittedName>
        <fullName evidence="5">Alpha/beta hydrolase family protein</fullName>
    </submittedName>
</protein>
<evidence type="ECO:0000256" key="1">
    <source>
        <dbReference type="ARBA" id="ARBA00022801"/>
    </source>
</evidence>
<gene>
    <name evidence="5" type="ORF">ACFFSA_50755</name>
</gene>
<keyword evidence="6" id="KW-1185">Reference proteome</keyword>
<keyword evidence="3" id="KW-0443">Lipid metabolism</keyword>
<sequence length="422" mass="45528">MHSTAFGRRRLLTGAAGLTLGLAVAPTILPAAAQAAARRLTLPAPTGTYDVGMVSLHLVDRGRQDPWWDSNHDRELMVTMWYPAKRGGTPTVWMQPKELARYRTTLTKGLQQAAKQLELGDVDIDLDKVRFPLTHARTEAPVRPSSRPYPVVLYSHGAGESRWLGTTLVEDLASRGYVVVAIDHTYDADAVQFPGGRVETVRPGLDKDGAYSVMKVRIADTRFVLDRLAAGRSLPRGLADSMDLDRIGVFGHSLGGSTAAQAMANDSRIKAGIDLDGSVVPTVPVNPSTTTPEQAAELVGQVATKIGKRPFMVMSSNGAGPQQLGVLMSGFWDKLRGERHFLSIVGTTHASYTDAKSIIYQLAAMKAIPEALTRAVGTIDPVRAAAAERAYVAAFFDRHLRGGDGSLLDGPSEKYPDVRFCE</sequence>
<dbReference type="Gene3D" id="3.40.50.1820">
    <property type="entry name" value="alpha/beta hydrolase"/>
    <property type="match status" value="1"/>
</dbReference>
<dbReference type="PANTHER" id="PTHR10272">
    <property type="entry name" value="PLATELET-ACTIVATING FACTOR ACETYLHYDROLASE"/>
    <property type="match status" value="1"/>
</dbReference>
<evidence type="ECO:0000313" key="5">
    <source>
        <dbReference type="EMBL" id="MFB9631393.1"/>
    </source>
</evidence>
<keyword evidence="1 5" id="KW-0378">Hydrolase</keyword>
<feature type="signal peptide" evidence="4">
    <location>
        <begin position="1"/>
        <end position="35"/>
    </location>
</feature>
<dbReference type="Proteomes" id="UP001589532">
    <property type="component" value="Unassembled WGS sequence"/>
</dbReference>
<accession>A0ABV5SI71</accession>
<dbReference type="RefSeq" id="WP_345000045.1">
    <property type="nucleotide sequence ID" value="NZ_BAAAXV010000009.1"/>
</dbReference>
<evidence type="ECO:0000256" key="2">
    <source>
        <dbReference type="ARBA" id="ARBA00022963"/>
    </source>
</evidence>
<dbReference type="SUPFAM" id="SSF53474">
    <property type="entry name" value="alpha/beta-Hydrolases"/>
    <property type="match status" value="1"/>
</dbReference>
<evidence type="ECO:0000256" key="4">
    <source>
        <dbReference type="SAM" id="SignalP"/>
    </source>
</evidence>
<dbReference type="GO" id="GO:0016787">
    <property type="term" value="F:hydrolase activity"/>
    <property type="evidence" value="ECO:0007669"/>
    <property type="project" value="UniProtKB-KW"/>
</dbReference>
<keyword evidence="4" id="KW-0732">Signal</keyword>
<dbReference type="PANTHER" id="PTHR10272:SF0">
    <property type="entry name" value="PLATELET-ACTIVATING FACTOR ACETYLHYDROLASE"/>
    <property type="match status" value="1"/>
</dbReference>
<proteinExistence type="predicted"/>
<dbReference type="EMBL" id="JBHMBW010000104">
    <property type="protein sequence ID" value="MFB9631393.1"/>
    <property type="molecule type" value="Genomic_DNA"/>
</dbReference>
<evidence type="ECO:0000256" key="3">
    <source>
        <dbReference type="ARBA" id="ARBA00023098"/>
    </source>
</evidence>
<dbReference type="InterPro" id="IPR006311">
    <property type="entry name" value="TAT_signal"/>
</dbReference>
<keyword evidence="2" id="KW-0442">Lipid degradation</keyword>
<evidence type="ECO:0000313" key="6">
    <source>
        <dbReference type="Proteomes" id="UP001589532"/>
    </source>
</evidence>
<dbReference type="PROSITE" id="PS51318">
    <property type="entry name" value="TAT"/>
    <property type="match status" value="1"/>
</dbReference>